<feature type="compositionally biased region" description="Gly residues" evidence="1">
    <location>
        <begin position="1"/>
        <end position="10"/>
    </location>
</feature>
<protein>
    <recommendedName>
        <fullName evidence="4">ATP-binding protein</fullName>
    </recommendedName>
</protein>
<evidence type="ECO:0000313" key="3">
    <source>
        <dbReference type="Proteomes" id="UP001432071"/>
    </source>
</evidence>
<dbReference type="EMBL" id="CP108038">
    <property type="protein sequence ID" value="WUN84658.1"/>
    <property type="molecule type" value="Genomic_DNA"/>
</dbReference>
<sequence>MSGDIGGGWPGPKEQPKRQRQLKRARVGWPPALRELKELLYEMYLAAGAPSLNEIAGDIAADDTLQGAPGRDTVHRYISDPGIPASQADVVTVASVLARRAAIDRAETAQHVRSLWTAARTAVAAGRPTDEFDDRLALRDLDVHPALDAGPGQRAGTLPPYVPREFDLRLRRVVADATTGDGGVAVLVGDSFTGKTRACWEAVRQLPAPWRLWCPVYPAGPEALLRGLDDVAPHTVLWLDDAQRFLAPEPLGEQAAAALRALLADADRGPLLVLATLWPEHWHALTEGTVHRARLLRGHRVDVPTAFTAAELSALAALSKEDRRLREAAEHARDGEVVAYLAGGPALLDSYLATRGARRALVEAAMDAHRLSGRPHVPSAWLAEAVPAYLTRSASERAHAEGDTYEAAVRFATRTRPPLLLPVPASSADGATSPDGGGTHEPSYRLADYLGQYGRRHREEAMPPAGFWAAAQRHAQLDALADLGDAAWDRGLHRDAARLYRRGVSAGDQWAASRLLQRFPSPEAASYVAARVSLTHNGTATHLVTELLRRLVELDAVEPLLQLVRRIADEDPLDRPFFTAVLLELISPGPFTRRLAMRAALRAPLDDAHAVARLVVALHRVADDVLPLLADRIAARFTSADPHAVAEVAKALVESGAVERAAVLATRLVGRIRTDAATATLELLGVLRGAGLRTHADSLAENAAWRTPTYAGSEVAELLTGYVRAEEPAADILLERIASEPWGDNDPYSVARVLRALCALPTADPDGAGNPAATADPTGSDTERSGSARGAPARTVRSALTTAALHHVAVQARQTPLDNPDALAHLVTVLAEADRPELALSLVERTAKAFTPGELGNADRLLRAAHLLGPSEHFAGLARRCAADSSLDSPSSTARLLTALYDTDSPERVALAARAARKSPLDRPEALAHLIEAMHKAGTGGQLNDLATRILNSHATEPDPGTGRDPSTAVRIVNALLRYAPGPAAVALARKSAKELPDERVYDALSLLHGLDAAGLVKEADALARRFAARVPLTDGLQVARLLRALHGADRVDACATLLARDPEAGALLDDPMGIAQLLRMLSALDADDRARTLAGRTAALVLTDTDAVAVLIETMSELGLRDSLPELAAHAAAEAPLGQWRETSSLFTALKKAGQHRSAERLVSRLPSVGFADAFFGYGDHAEVFAYGREPSGEPTAPWFWRDLE</sequence>
<feature type="region of interest" description="Disordered" evidence="1">
    <location>
        <begin position="421"/>
        <end position="443"/>
    </location>
</feature>
<reference evidence="2" key="1">
    <citation type="submission" date="2022-10" db="EMBL/GenBank/DDBJ databases">
        <title>The complete genomes of actinobacterial strains from the NBC collection.</title>
        <authorList>
            <person name="Joergensen T.S."/>
            <person name="Alvarez Arevalo M."/>
            <person name="Sterndorff E.B."/>
            <person name="Faurdal D."/>
            <person name="Vuksanovic O."/>
            <person name="Mourched A.-S."/>
            <person name="Charusanti P."/>
            <person name="Shaw S."/>
            <person name="Blin K."/>
            <person name="Weber T."/>
        </authorList>
    </citation>
    <scope>NUCLEOTIDE SEQUENCE</scope>
    <source>
        <strain evidence="2">NBC_00302</strain>
    </source>
</reference>
<dbReference type="Proteomes" id="UP001432071">
    <property type="component" value="Chromosome"/>
</dbReference>
<evidence type="ECO:0008006" key="4">
    <source>
        <dbReference type="Google" id="ProtNLM"/>
    </source>
</evidence>
<keyword evidence="3" id="KW-1185">Reference proteome</keyword>
<evidence type="ECO:0000256" key="1">
    <source>
        <dbReference type="SAM" id="MobiDB-lite"/>
    </source>
</evidence>
<organism evidence="2 3">
    <name type="scientific">Streptomyces bobili</name>
    <dbReference type="NCBI Taxonomy" id="67280"/>
    <lineage>
        <taxon>Bacteria</taxon>
        <taxon>Bacillati</taxon>
        <taxon>Actinomycetota</taxon>
        <taxon>Actinomycetes</taxon>
        <taxon>Kitasatosporales</taxon>
        <taxon>Streptomycetaceae</taxon>
        <taxon>Streptomyces</taxon>
    </lineage>
</organism>
<evidence type="ECO:0000313" key="2">
    <source>
        <dbReference type="EMBL" id="WUN84658.1"/>
    </source>
</evidence>
<name>A0ABZ1QPM6_9ACTN</name>
<dbReference type="GeneID" id="93759364"/>
<proteinExistence type="predicted"/>
<accession>A0ABZ1QPM6</accession>
<dbReference type="RefSeq" id="WP_328733558.1">
    <property type="nucleotide sequence ID" value="NZ_CP108038.1"/>
</dbReference>
<feature type="region of interest" description="Disordered" evidence="1">
    <location>
        <begin position="1"/>
        <end position="25"/>
    </location>
</feature>
<feature type="region of interest" description="Disordered" evidence="1">
    <location>
        <begin position="764"/>
        <end position="794"/>
    </location>
</feature>
<gene>
    <name evidence="2" type="ORF">OHT53_00325</name>
</gene>